<dbReference type="Pfam" id="PF08241">
    <property type="entry name" value="Methyltransf_11"/>
    <property type="match status" value="1"/>
</dbReference>
<evidence type="ECO:0000313" key="3">
    <source>
        <dbReference type="Proteomes" id="UP001325479"/>
    </source>
</evidence>
<feature type="domain" description="Methyltransferase type 11" evidence="1">
    <location>
        <begin position="52"/>
        <end position="146"/>
    </location>
</feature>
<name>A0ABZ0WSK0_9BURK</name>
<gene>
    <name evidence="2" type="ORF">U0042_11830</name>
</gene>
<evidence type="ECO:0000259" key="1">
    <source>
        <dbReference type="Pfam" id="PF08241"/>
    </source>
</evidence>
<dbReference type="Proteomes" id="UP001325479">
    <property type="component" value="Chromosome"/>
</dbReference>
<dbReference type="CDD" id="cd02440">
    <property type="entry name" value="AdoMet_MTases"/>
    <property type="match status" value="1"/>
</dbReference>
<protein>
    <submittedName>
        <fullName evidence="2">Class I SAM-dependent methyltransferase</fullName>
        <ecNumber evidence="2">2.1.1.-</ecNumber>
    </submittedName>
</protein>
<dbReference type="InterPro" id="IPR029063">
    <property type="entry name" value="SAM-dependent_MTases_sf"/>
</dbReference>
<dbReference type="InterPro" id="IPR013216">
    <property type="entry name" value="Methyltransf_11"/>
</dbReference>
<dbReference type="Gene3D" id="3.40.50.150">
    <property type="entry name" value="Vaccinia Virus protein VP39"/>
    <property type="match status" value="1"/>
</dbReference>
<accession>A0ABZ0WSK0</accession>
<keyword evidence="2" id="KW-0489">Methyltransferase</keyword>
<reference evidence="2 3" key="1">
    <citation type="submission" date="2023-12" db="EMBL/GenBank/DDBJ databases">
        <title>Genome sequencing and assembly of bacterial species from a model synthetic community.</title>
        <authorList>
            <person name="Hogle S.L."/>
        </authorList>
    </citation>
    <scope>NUCLEOTIDE SEQUENCE [LARGE SCALE GENOMIC DNA]</scope>
    <source>
        <strain evidence="2 3">HAMBI 2494</strain>
    </source>
</reference>
<keyword evidence="2" id="KW-0808">Transferase</keyword>
<dbReference type="EC" id="2.1.1.-" evidence="2"/>
<dbReference type="EMBL" id="CP139965">
    <property type="protein sequence ID" value="WQD80306.1"/>
    <property type="molecule type" value="Genomic_DNA"/>
</dbReference>
<organism evidence="2 3">
    <name type="scientific">Paraburkholderia kururiensis</name>
    <dbReference type="NCBI Taxonomy" id="984307"/>
    <lineage>
        <taxon>Bacteria</taxon>
        <taxon>Pseudomonadati</taxon>
        <taxon>Pseudomonadota</taxon>
        <taxon>Betaproteobacteria</taxon>
        <taxon>Burkholderiales</taxon>
        <taxon>Burkholderiaceae</taxon>
        <taxon>Paraburkholderia</taxon>
    </lineage>
</organism>
<dbReference type="InterPro" id="IPR050508">
    <property type="entry name" value="Methyltransf_Superfamily"/>
</dbReference>
<keyword evidence="3" id="KW-1185">Reference proteome</keyword>
<sequence length="271" mass="30551">MNPTSDLDRINQSAWNSHDAEREFTLEKTWTDAGEAAAFAWLTPRCAGTPLLDIGVGAGRTIPLMRALSTDYTGIDYTEKLLELARSRHPGVDLRHMDARDMHALPSDHYGFVEFSWNGIDCVDYEDRMRILREMFRVTRPGGYVLVSAHNRDGPGYGETPLKLLPRFTPNPVRLGWRVLRSLVTLPVATTNYLRHISLNRDYPGYSIRAAAAHYFGIVIVYTTVAEQRRQLAETGFVNDAAFGSDRGERIADDANTSDAWWVHYVAHKPA</sequence>
<evidence type="ECO:0000313" key="2">
    <source>
        <dbReference type="EMBL" id="WQD80306.1"/>
    </source>
</evidence>
<dbReference type="GO" id="GO:0032259">
    <property type="term" value="P:methylation"/>
    <property type="evidence" value="ECO:0007669"/>
    <property type="project" value="UniProtKB-KW"/>
</dbReference>
<dbReference type="RefSeq" id="WP_114814625.1">
    <property type="nucleotide sequence ID" value="NZ_CP139965.1"/>
</dbReference>
<dbReference type="PANTHER" id="PTHR42912">
    <property type="entry name" value="METHYLTRANSFERASE"/>
    <property type="match status" value="1"/>
</dbReference>
<proteinExistence type="predicted"/>
<dbReference type="SUPFAM" id="SSF53335">
    <property type="entry name" value="S-adenosyl-L-methionine-dependent methyltransferases"/>
    <property type="match status" value="1"/>
</dbReference>
<dbReference type="GO" id="GO:0008168">
    <property type="term" value="F:methyltransferase activity"/>
    <property type="evidence" value="ECO:0007669"/>
    <property type="project" value="UniProtKB-KW"/>
</dbReference>